<dbReference type="EMBL" id="FXAT01000001">
    <property type="protein sequence ID" value="SMG14140.1"/>
    <property type="molecule type" value="Genomic_DNA"/>
</dbReference>
<reference evidence="2" key="1">
    <citation type="submission" date="2017-04" db="EMBL/GenBank/DDBJ databases">
        <authorList>
            <person name="Varghese N."/>
            <person name="Submissions S."/>
        </authorList>
    </citation>
    <scope>NUCLEOTIDE SEQUENCE [LARGE SCALE GENOMIC DNA]</scope>
    <source>
        <strain evidence="2">LMG 29540</strain>
    </source>
</reference>
<evidence type="ECO:0000313" key="1">
    <source>
        <dbReference type="EMBL" id="SMG14140.1"/>
    </source>
</evidence>
<keyword evidence="2" id="KW-1185">Reference proteome</keyword>
<organism evidence="1 2">
    <name type="scientific">Paraburkholderia susongensis</name>
    <dbReference type="NCBI Taxonomy" id="1515439"/>
    <lineage>
        <taxon>Bacteria</taxon>
        <taxon>Pseudomonadati</taxon>
        <taxon>Pseudomonadota</taxon>
        <taxon>Betaproteobacteria</taxon>
        <taxon>Burkholderiales</taxon>
        <taxon>Burkholderiaceae</taxon>
        <taxon>Paraburkholderia</taxon>
    </lineage>
</organism>
<gene>
    <name evidence="1" type="ORF">SAMN06265784_101704</name>
</gene>
<sequence length="95" mass="10640">MTTIRHYRGLDISLLVYPHHATQTGYGHNYEDGFDASIRISEPDSVMDSPRSRLFRVPPGKRPFVNAGDARRASVAYAEMLIDGDGSDRTIWESA</sequence>
<dbReference type="OrthoDB" id="8926334at2"/>
<protein>
    <submittedName>
        <fullName evidence="1">Uncharacterized protein</fullName>
    </submittedName>
</protein>
<dbReference type="Proteomes" id="UP000193228">
    <property type="component" value="Unassembled WGS sequence"/>
</dbReference>
<dbReference type="AlphaFoldDB" id="A0A1X7IHA1"/>
<proteinExistence type="predicted"/>
<evidence type="ECO:0000313" key="2">
    <source>
        <dbReference type="Proteomes" id="UP000193228"/>
    </source>
</evidence>
<dbReference type="RefSeq" id="WP_085480847.1">
    <property type="nucleotide sequence ID" value="NZ_FXAT01000001.1"/>
</dbReference>
<accession>A0A1X7IHA1</accession>
<name>A0A1X7IHA1_9BURK</name>